<dbReference type="EMBL" id="NIBG01000007">
    <property type="protein sequence ID" value="PAB59506.1"/>
    <property type="molecule type" value="Genomic_DNA"/>
</dbReference>
<evidence type="ECO:0000313" key="2">
    <source>
        <dbReference type="Proteomes" id="UP000216024"/>
    </source>
</evidence>
<dbReference type="Proteomes" id="UP000216024">
    <property type="component" value="Unassembled WGS sequence"/>
</dbReference>
<evidence type="ECO:0008006" key="3">
    <source>
        <dbReference type="Google" id="ProtNLM"/>
    </source>
</evidence>
<evidence type="ECO:0000313" key="1">
    <source>
        <dbReference type="EMBL" id="PAB59506.1"/>
    </source>
</evidence>
<dbReference type="OrthoDB" id="9794280at2"/>
<proteinExistence type="predicted"/>
<keyword evidence="2" id="KW-1185">Reference proteome</keyword>
<gene>
    <name evidence="1" type="ORF">CCE28_09835</name>
</gene>
<sequence length="113" mass="13546">MKHNNKRISKIVDELINYFFSIGGTDISINVQNLEKHHKIFFQSNYKNEQDEKINKLIKYLSYPKQEEIEEYYWELMGDCDVDTELSLIGMMIDEAEVNFVDDKIQITLYRNK</sequence>
<dbReference type="AlphaFoldDB" id="A0A267MJ00"/>
<comment type="caution">
    <text evidence="1">The sequence shown here is derived from an EMBL/GenBank/DDBJ whole genome shotgun (WGS) entry which is preliminary data.</text>
</comment>
<accession>A0A267MJ00</accession>
<reference evidence="1 2" key="1">
    <citation type="submission" date="2017-06" db="EMBL/GenBank/DDBJ databases">
        <title>Draft genome sequence of anaerobic fermentative bacterium Anaeromicrobium sediminis DY2726D isolated from West Pacific Ocean sediments.</title>
        <authorList>
            <person name="Zeng X."/>
        </authorList>
    </citation>
    <scope>NUCLEOTIDE SEQUENCE [LARGE SCALE GENOMIC DNA]</scope>
    <source>
        <strain evidence="1 2">DY2726D</strain>
    </source>
</reference>
<protein>
    <recommendedName>
        <fullName evidence="3">Na+-translocating membrane potential-generating system MpsC domain-containing protein</fullName>
    </recommendedName>
</protein>
<dbReference type="RefSeq" id="WP_095133443.1">
    <property type="nucleotide sequence ID" value="NZ_NIBG01000007.1"/>
</dbReference>
<organism evidence="1 2">
    <name type="scientific">Anaeromicrobium sediminis</name>
    <dbReference type="NCBI Taxonomy" id="1478221"/>
    <lineage>
        <taxon>Bacteria</taxon>
        <taxon>Bacillati</taxon>
        <taxon>Bacillota</taxon>
        <taxon>Clostridia</taxon>
        <taxon>Peptostreptococcales</taxon>
        <taxon>Thermotaleaceae</taxon>
        <taxon>Anaeromicrobium</taxon>
    </lineage>
</organism>
<name>A0A267MJ00_9FIRM</name>